<evidence type="ECO:0000256" key="10">
    <source>
        <dbReference type="ARBA" id="ARBA00023303"/>
    </source>
</evidence>
<keyword evidence="3" id="KW-0813">Transport</keyword>
<feature type="transmembrane region" description="Helical" evidence="11">
    <location>
        <begin position="105"/>
        <end position="126"/>
    </location>
</feature>
<dbReference type="InterPro" id="IPR004878">
    <property type="entry name" value="Otopetrin"/>
</dbReference>
<evidence type="ECO:0000256" key="8">
    <source>
        <dbReference type="ARBA" id="ARBA00023065"/>
    </source>
</evidence>
<name>A0AAE1HU86_9NEOP</name>
<dbReference type="GO" id="GO:0015252">
    <property type="term" value="F:proton channel activity"/>
    <property type="evidence" value="ECO:0007669"/>
    <property type="project" value="InterPro"/>
</dbReference>
<feature type="transmembrane region" description="Helical" evidence="11">
    <location>
        <begin position="176"/>
        <end position="197"/>
    </location>
</feature>
<keyword evidence="6" id="KW-0375">Hydrogen ion transport</keyword>
<reference evidence="12" key="2">
    <citation type="journal article" date="2023" name="BMC Genomics">
        <title>Pest status, molecular evolution, and epigenetic factors derived from the genome assembly of Frankliniella fusca, a thysanopteran phytovirus vector.</title>
        <authorList>
            <person name="Catto M.A."/>
            <person name="Labadie P.E."/>
            <person name="Jacobson A.L."/>
            <person name="Kennedy G.G."/>
            <person name="Srinivasan R."/>
            <person name="Hunt B.G."/>
        </authorList>
    </citation>
    <scope>NUCLEOTIDE SEQUENCE</scope>
    <source>
        <strain evidence="12">PL_HMW_Pooled</strain>
    </source>
</reference>
<evidence type="ECO:0000256" key="4">
    <source>
        <dbReference type="ARBA" id="ARBA00022475"/>
    </source>
</evidence>
<reference evidence="12" key="1">
    <citation type="submission" date="2021-07" db="EMBL/GenBank/DDBJ databases">
        <authorList>
            <person name="Catto M.A."/>
            <person name="Jacobson A."/>
            <person name="Kennedy G."/>
            <person name="Labadie P."/>
            <person name="Hunt B.G."/>
            <person name="Srinivasan R."/>
        </authorList>
    </citation>
    <scope>NUCLEOTIDE SEQUENCE</scope>
    <source>
        <strain evidence="12">PL_HMW_Pooled</strain>
        <tissue evidence="12">Head</tissue>
    </source>
</reference>
<sequence>MSNNCCVDSFGYLSCEQQEQDHEQFEMEERDEDLNDTDNELEHLAQHVRHDQIHFDMVQSLKFKRDEQSDLNDILLRVSAFGLFVYAVFSVIAGSLLATTKEPNMLVTVTSALSVLQVVLQLLFIADVSRRRVHLPEHDRTKPGRQIVTFLLICNVAMWVMYTFEMLKVAANPVQLDFYGFFTWALVKRITLPLCVFHRFHSAVTLAEIWKTSYKARLE</sequence>
<evidence type="ECO:0000256" key="3">
    <source>
        <dbReference type="ARBA" id="ARBA00022448"/>
    </source>
</evidence>
<proteinExistence type="inferred from homology"/>
<evidence type="ECO:0000256" key="7">
    <source>
        <dbReference type="ARBA" id="ARBA00022989"/>
    </source>
</evidence>
<keyword evidence="13" id="KW-1185">Reference proteome</keyword>
<dbReference type="Proteomes" id="UP001219518">
    <property type="component" value="Unassembled WGS sequence"/>
</dbReference>
<feature type="transmembrane region" description="Helical" evidence="11">
    <location>
        <begin position="74"/>
        <end position="99"/>
    </location>
</feature>
<evidence type="ECO:0000313" key="13">
    <source>
        <dbReference type="Proteomes" id="UP001219518"/>
    </source>
</evidence>
<comment type="similarity">
    <text evidence="2">Belongs to the otopetrin family.</text>
</comment>
<comment type="caution">
    <text evidence="12">The sequence shown here is derived from an EMBL/GenBank/DDBJ whole genome shotgun (WGS) entry which is preliminary data.</text>
</comment>
<keyword evidence="10" id="KW-0407">Ion channel</keyword>
<dbReference type="GO" id="GO:0005886">
    <property type="term" value="C:plasma membrane"/>
    <property type="evidence" value="ECO:0007669"/>
    <property type="project" value="UniProtKB-SubCell"/>
</dbReference>
<comment type="subcellular location">
    <subcellularLocation>
        <location evidence="1">Cell membrane</location>
        <topology evidence="1">Multi-pass membrane protein</topology>
    </subcellularLocation>
</comment>
<accession>A0AAE1HU86</accession>
<gene>
    <name evidence="12" type="ORF">KUF71_015835</name>
</gene>
<evidence type="ECO:0000313" key="12">
    <source>
        <dbReference type="EMBL" id="KAK3927550.1"/>
    </source>
</evidence>
<keyword evidence="5 11" id="KW-0812">Transmembrane</keyword>
<evidence type="ECO:0000256" key="6">
    <source>
        <dbReference type="ARBA" id="ARBA00022781"/>
    </source>
</evidence>
<evidence type="ECO:0000256" key="1">
    <source>
        <dbReference type="ARBA" id="ARBA00004651"/>
    </source>
</evidence>
<dbReference type="AlphaFoldDB" id="A0AAE1HU86"/>
<keyword evidence="8" id="KW-0406">Ion transport</keyword>
<keyword evidence="7 11" id="KW-1133">Transmembrane helix</keyword>
<feature type="transmembrane region" description="Helical" evidence="11">
    <location>
        <begin position="147"/>
        <end position="164"/>
    </location>
</feature>
<protein>
    <submittedName>
        <fullName evidence="12">Proton channel OtopLc</fullName>
    </submittedName>
</protein>
<evidence type="ECO:0000256" key="9">
    <source>
        <dbReference type="ARBA" id="ARBA00023136"/>
    </source>
</evidence>
<evidence type="ECO:0000256" key="5">
    <source>
        <dbReference type="ARBA" id="ARBA00022692"/>
    </source>
</evidence>
<dbReference type="EMBL" id="JAHWGI010001289">
    <property type="protein sequence ID" value="KAK3927550.1"/>
    <property type="molecule type" value="Genomic_DNA"/>
</dbReference>
<evidence type="ECO:0000256" key="2">
    <source>
        <dbReference type="ARBA" id="ARBA00006513"/>
    </source>
</evidence>
<dbReference type="PANTHER" id="PTHR21522:SF62">
    <property type="entry name" value="OTOPETRIN-LIKE A, ISOFORM C"/>
    <property type="match status" value="1"/>
</dbReference>
<keyword evidence="4" id="KW-1003">Cell membrane</keyword>
<evidence type="ECO:0000256" key="11">
    <source>
        <dbReference type="SAM" id="Phobius"/>
    </source>
</evidence>
<dbReference type="PANTHER" id="PTHR21522">
    <property type="entry name" value="PROTON CHANNEL OTOP"/>
    <property type="match status" value="1"/>
</dbReference>
<dbReference type="Pfam" id="PF03189">
    <property type="entry name" value="Otopetrin"/>
    <property type="match status" value="1"/>
</dbReference>
<organism evidence="12 13">
    <name type="scientific">Frankliniella fusca</name>
    <dbReference type="NCBI Taxonomy" id="407009"/>
    <lineage>
        <taxon>Eukaryota</taxon>
        <taxon>Metazoa</taxon>
        <taxon>Ecdysozoa</taxon>
        <taxon>Arthropoda</taxon>
        <taxon>Hexapoda</taxon>
        <taxon>Insecta</taxon>
        <taxon>Pterygota</taxon>
        <taxon>Neoptera</taxon>
        <taxon>Paraneoptera</taxon>
        <taxon>Thysanoptera</taxon>
        <taxon>Terebrantia</taxon>
        <taxon>Thripoidea</taxon>
        <taxon>Thripidae</taxon>
        <taxon>Frankliniella</taxon>
    </lineage>
</organism>
<keyword evidence="9 11" id="KW-0472">Membrane</keyword>